<organism evidence="3 4">
    <name type="scientific">Tamlana crocina</name>
    <dbReference type="NCBI Taxonomy" id="393006"/>
    <lineage>
        <taxon>Bacteria</taxon>
        <taxon>Pseudomonadati</taxon>
        <taxon>Bacteroidota</taxon>
        <taxon>Flavobacteriia</taxon>
        <taxon>Flavobacteriales</taxon>
        <taxon>Flavobacteriaceae</taxon>
        <taxon>Tamlana</taxon>
    </lineage>
</organism>
<proteinExistence type="predicted"/>
<dbReference type="EMBL" id="JAAVJS010000018">
    <property type="protein sequence ID" value="NJX16341.1"/>
    <property type="molecule type" value="Genomic_DNA"/>
</dbReference>
<evidence type="ECO:0000313" key="4">
    <source>
        <dbReference type="Proteomes" id="UP000760545"/>
    </source>
</evidence>
<keyword evidence="2" id="KW-0732">Signal</keyword>
<reference evidence="3 4" key="1">
    <citation type="submission" date="2020-03" db="EMBL/GenBank/DDBJ databases">
        <title>Tamlana sp. nov, isolated from XXX.</title>
        <authorList>
            <person name="Cao W.R."/>
        </authorList>
    </citation>
    <scope>NUCLEOTIDE SEQUENCE [LARGE SCALE GENOMIC DNA]</scope>
    <source>
        <strain evidence="3 4">HST1-43</strain>
    </source>
</reference>
<evidence type="ECO:0000313" key="3">
    <source>
        <dbReference type="EMBL" id="NJX16341.1"/>
    </source>
</evidence>
<dbReference type="PROSITE" id="PS51257">
    <property type="entry name" value="PROKAR_LIPOPROTEIN"/>
    <property type="match status" value="1"/>
</dbReference>
<feature type="signal peptide" evidence="2">
    <location>
        <begin position="1"/>
        <end position="26"/>
    </location>
</feature>
<feature type="region of interest" description="Disordered" evidence="1">
    <location>
        <begin position="184"/>
        <end position="222"/>
    </location>
</feature>
<dbReference type="RefSeq" id="WP_167918842.1">
    <property type="nucleotide sequence ID" value="NZ_JAAVJS010000018.1"/>
</dbReference>
<dbReference type="Proteomes" id="UP000760545">
    <property type="component" value="Unassembled WGS sequence"/>
</dbReference>
<accession>A0ABX1DGD6</accession>
<evidence type="ECO:0000256" key="2">
    <source>
        <dbReference type="SAM" id="SignalP"/>
    </source>
</evidence>
<feature type="chain" id="PRO_5045578770" description="Lipoprotein" evidence="2">
    <location>
        <begin position="27"/>
        <end position="222"/>
    </location>
</feature>
<comment type="caution">
    <text evidence="3">The sequence shown here is derived from an EMBL/GenBank/DDBJ whole genome shotgun (WGS) entry which is preliminary data.</text>
</comment>
<evidence type="ECO:0000256" key="1">
    <source>
        <dbReference type="SAM" id="MobiDB-lite"/>
    </source>
</evidence>
<name>A0ABX1DGD6_9FLAO</name>
<protein>
    <recommendedName>
        <fullName evidence="5">Lipoprotein</fullName>
    </recommendedName>
</protein>
<keyword evidence="4" id="KW-1185">Reference proteome</keyword>
<gene>
    <name evidence="3" type="ORF">HC176_12665</name>
</gene>
<evidence type="ECO:0008006" key="5">
    <source>
        <dbReference type="Google" id="ProtNLM"/>
    </source>
</evidence>
<sequence>MKNKLKVVLLSLFVLSVIVSCQNCCKADIEIIKKQNKEILNAIKKMGNPSEESGSYVINNTINYTESEICKGTNLGSMDFKPVITAEFNADSTRVLNYTITFIAYECKIESIVLKKYTIKNNRKNTKNIMKYKVKFDDSESSYLVSFKLDSTHFDSNAGAKKAFQTFLSRENGEEVLRIKFNPKVNRSDDSSGVADKGTERSGIATTTNEAPNTPDKWRQPN</sequence>